<dbReference type="Proteomes" id="UP000031192">
    <property type="component" value="Unassembled WGS sequence"/>
</dbReference>
<dbReference type="Pfam" id="PF12013">
    <property type="entry name" value="OrsD"/>
    <property type="match status" value="1"/>
</dbReference>
<evidence type="ECO:0000256" key="1">
    <source>
        <dbReference type="SAM" id="MobiDB-lite"/>
    </source>
</evidence>
<feature type="region of interest" description="Disordered" evidence="1">
    <location>
        <begin position="277"/>
        <end position="297"/>
    </location>
</feature>
<name>A0A0B4G595_METGA</name>
<keyword evidence="3" id="KW-1185">Reference proteome</keyword>
<proteinExistence type="predicted"/>
<protein>
    <submittedName>
        <fullName evidence="2">Telomere-associated RecQ helicase</fullName>
    </submittedName>
</protein>
<feature type="compositionally biased region" description="Acidic residues" evidence="1">
    <location>
        <begin position="219"/>
        <end position="265"/>
    </location>
</feature>
<dbReference type="OrthoDB" id="4946999at2759"/>
<gene>
    <name evidence="2" type="ORF">MGU_10843</name>
</gene>
<dbReference type="HOGENOM" id="CLU_476563_0_0_1"/>
<evidence type="ECO:0000313" key="2">
    <source>
        <dbReference type="EMBL" id="KID81820.1"/>
    </source>
</evidence>
<reference evidence="2 3" key="1">
    <citation type="journal article" date="2014" name="Proc. Natl. Acad. Sci. U.S.A.">
        <title>Trajectory and genomic determinants of fungal-pathogen speciation and host adaptation.</title>
        <authorList>
            <person name="Hu X."/>
            <person name="Xiao G."/>
            <person name="Zheng P."/>
            <person name="Shang Y."/>
            <person name="Su Y."/>
            <person name="Zhang X."/>
            <person name="Liu X."/>
            <person name="Zhan S."/>
            <person name="St Leger R.J."/>
            <person name="Wang C."/>
        </authorList>
    </citation>
    <scope>NUCLEOTIDE SEQUENCE [LARGE SCALE GENOMIC DNA]</scope>
    <source>
        <strain evidence="2 3">ARSEF 977</strain>
    </source>
</reference>
<comment type="caution">
    <text evidence="2">The sequence shown here is derived from an EMBL/GenBank/DDBJ whole genome shotgun (WGS) entry which is preliminary data.</text>
</comment>
<evidence type="ECO:0000313" key="3">
    <source>
        <dbReference type="Proteomes" id="UP000031192"/>
    </source>
</evidence>
<sequence length="572" mass="64299">MRERDQDQPFTSLKLWIDYDAAALICCYDRCRCAISVRASRATSHLRHSHGISTDQKKGLTQQLAAFQLRNPDDIPALEDGSPQHPQLRIYEGFACNQCKFRTTSLQIITKRHFSRGPEGYSCSSATAIRKFAARKDDFVESVRLQTWITGPGRKYWIIANDGNAADFVGNQQVNTKEVDHYQSVWMGLKKISTGTSSSPAAPGVHAGDSGSSELGLDSGDEDDCETEQYTTADEEDCADDEEELDDDDDDDDDNGGSSVDCEDDMNVDLSEQHNIIERSAQQTTDVDDKGGHARSDDSVNPYEAILELLFGVCISLCKEHLIDSYPSSMILYFFSGILGFSKSLDAFFPARSFTSHLSALIYIQRLLFLNKRGFSFVTHLENSLAEEYLKLFRRACTADQGKLSSSKGQWNWKAVCAYLAKEKQFSILLASIMYLSGGQVPRWSELLNIWCVNGEFVERSIFVYKSMIIYLIRYHKAKRSANNEFIVACFLPAEASQLVYKYLAVIRPFIDLIGRERNGDQADEISATSPLLFRAQIEYGSKPLDSAQVNAAFRQKIFSVWNEAVNSRTLR</sequence>
<dbReference type="AlphaFoldDB" id="A0A0B4G595"/>
<feature type="compositionally biased region" description="Low complexity" evidence="1">
    <location>
        <begin position="208"/>
        <end position="218"/>
    </location>
</feature>
<accession>A0A0B4G595</accession>
<feature type="region of interest" description="Disordered" evidence="1">
    <location>
        <begin position="195"/>
        <end position="265"/>
    </location>
</feature>
<organism evidence="2 3">
    <name type="scientific">Metarhizium guizhouense (strain ARSEF 977)</name>
    <dbReference type="NCBI Taxonomy" id="1276136"/>
    <lineage>
        <taxon>Eukaryota</taxon>
        <taxon>Fungi</taxon>
        <taxon>Dikarya</taxon>
        <taxon>Ascomycota</taxon>
        <taxon>Pezizomycotina</taxon>
        <taxon>Sordariomycetes</taxon>
        <taxon>Hypocreomycetidae</taxon>
        <taxon>Hypocreales</taxon>
        <taxon>Clavicipitaceae</taxon>
        <taxon>Metarhizium</taxon>
    </lineage>
</organism>
<feature type="compositionally biased region" description="Basic and acidic residues" evidence="1">
    <location>
        <begin position="287"/>
        <end position="297"/>
    </location>
</feature>
<dbReference type="InterPro" id="IPR022698">
    <property type="entry name" value="OrsD"/>
</dbReference>
<dbReference type="EMBL" id="AZNH01000118">
    <property type="protein sequence ID" value="KID81820.1"/>
    <property type="molecule type" value="Genomic_DNA"/>
</dbReference>